<reference evidence="2 3" key="1">
    <citation type="journal article" date="2018" name="Nat. Ecol. Evol.">
        <title>Genomic signatures of mitonuclear coevolution across populations of Tigriopus californicus.</title>
        <authorList>
            <person name="Barreto F.S."/>
            <person name="Watson E.T."/>
            <person name="Lima T.G."/>
            <person name="Willett C.S."/>
            <person name="Edmands S."/>
            <person name="Li W."/>
            <person name="Burton R.S."/>
        </authorList>
    </citation>
    <scope>NUCLEOTIDE SEQUENCE [LARGE SCALE GENOMIC DNA]</scope>
    <source>
        <strain evidence="2 3">San Diego</strain>
    </source>
</reference>
<dbReference type="SMART" id="SM01023">
    <property type="entry name" value="BAF"/>
    <property type="match status" value="1"/>
</dbReference>
<evidence type="ECO:0008006" key="4">
    <source>
        <dbReference type="Google" id="ProtNLM"/>
    </source>
</evidence>
<evidence type="ECO:0000313" key="2">
    <source>
        <dbReference type="EMBL" id="TRY79849.1"/>
    </source>
</evidence>
<comment type="caution">
    <text evidence="2">The sequence shown here is derived from an EMBL/GenBank/DDBJ whole genome shotgun (WGS) entry which is preliminary data.</text>
</comment>
<dbReference type="GO" id="GO:0003677">
    <property type="term" value="F:DNA binding"/>
    <property type="evidence" value="ECO:0007669"/>
    <property type="project" value="InterPro"/>
</dbReference>
<name>A0A553PQ90_TIGCA</name>
<gene>
    <name evidence="2" type="ORF">TCAL_07380</name>
</gene>
<evidence type="ECO:0000256" key="1">
    <source>
        <dbReference type="SAM" id="MobiDB-lite"/>
    </source>
</evidence>
<feature type="compositionally biased region" description="Basic and acidic residues" evidence="1">
    <location>
        <begin position="120"/>
        <end position="141"/>
    </location>
</feature>
<keyword evidence="3" id="KW-1185">Reference proteome</keyword>
<organism evidence="2 3">
    <name type="scientific">Tigriopus californicus</name>
    <name type="common">Marine copepod</name>
    <dbReference type="NCBI Taxonomy" id="6832"/>
    <lineage>
        <taxon>Eukaryota</taxon>
        <taxon>Metazoa</taxon>
        <taxon>Ecdysozoa</taxon>
        <taxon>Arthropoda</taxon>
        <taxon>Crustacea</taxon>
        <taxon>Multicrustacea</taxon>
        <taxon>Hexanauplia</taxon>
        <taxon>Copepoda</taxon>
        <taxon>Harpacticoida</taxon>
        <taxon>Harpacticidae</taxon>
        <taxon>Tigriopus</taxon>
    </lineage>
</organism>
<proteinExistence type="predicted"/>
<dbReference type="Gene3D" id="1.10.150.40">
    <property type="entry name" value="Barrier-to-autointegration factor, BAF"/>
    <property type="match status" value="1"/>
</dbReference>
<evidence type="ECO:0000313" key="3">
    <source>
        <dbReference type="Proteomes" id="UP000318571"/>
    </source>
</evidence>
<dbReference type="Pfam" id="PF02961">
    <property type="entry name" value="SAM_BAF"/>
    <property type="match status" value="1"/>
</dbReference>
<dbReference type="AlphaFoldDB" id="A0A553PQ90"/>
<protein>
    <recommendedName>
        <fullName evidence="4">Apple domain-containing protein</fullName>
    </recommendedName>
</protein>
<dbReference type="InterPro" id="IPR004122">
    <property type="entry name" value="BAF_prot"/>
</dbReference>
<sequence length="258" mass="29586">MDIYNKNTDYLDDFEKVLNHQDCQDFASCDFQAGFFNITLQGTSENWQHVFGLDACSKKCGSNGSCVGFSYMDQGTNCQLFREIVRFDPGRGDIVSGLSQLSDIEVFYQDQAFVIPFDPKATHDSNPNKRLDSDPPQKQRSKEFEDFVQEPLNNKPISEIFGLPQRSVGRLRLTGYTKAIDLVRKFLELKNNSIDFMEWLKTTFRIPAKRTQSINDALERWCENYPRGDCLDLEHNMEMAQEIQDALCKCTPKPVGSD</sequence>
<accession>A0A553PQ90</accession>
<dbReference type="Proteomes" id="UP000318571">
    <property type="component" value="Chromosome 6"/>
</dbReference>
<dbReference type="STRING" id="6832.A0A553PQ90"/>
<feature type="non-terminal residue" evidence="2">
    <location>
        <position position="258"/>
    </location>
</feature>
<dbReference type="EMBL" id="VCGU01000002">
    <property type="protein sequence ID" value="TRY79849.1"/>
    <property type="molecule type" value="Genomic_DNA"/>
</dbReference>
<dbReference type="InterPro" id="IPR036617">
    <property type="entry name" value="BAF_sf"/>
</dbReference>
<feature type="region of interest" description="Disordered" evidence="1">
    <location>
        <begin position="119"/>
        <end position="141"/>
    </location>
</feature>
<dbReference type="SUPFAM" id="SSF47798">
    <property type="entry name" value="Barrier-to-autointegration factor, BAF"/>
    <property type="match status" value="1"/>
</dbReference>